<comment type="caution">
    <text evidence="2">The sequence shown here is derived from an EMBL/GenBank/DDBJ whole genome shotgun (WGS) entry which is preliminary data.</text>
</comment>
<gene>
    <name evidence="2" type="ORF">EII34_08530</name>
</gene>
<name>A0A3P1T949_9ACTN</name>
<sequence length="105" mass="11133">MVAASPGVSGRGTEEEFPERDTRPAAAACPTEVTVAMTKAQSHTSSIVTASGSCLTQPTSIEERKASGWWMAIAKSSHRPKVSGQSIRVFLAQFMSHSSCTHHSS</sequence>
<organism evidence="2 3">
    <name type="scientific">Arachnia propionica</name>
    <dbReference type="NCBI Taxonomy" id="1750"/>
    <lineage>
        <taxon>Bacteria</taxon>
        <taxon>Bacillati</taxon>
        <taxon>Actinomycetota</taxon>
        <taxon>Actinomycetes</taxon>
        <taxon>Propionibacteriales</taxon>
        <taxon>Propionibacteriaceae</taxon>
        <taxon>Arachnia</taxon>
    </lineage>
</organism>
<dbReference type="EMBL" id="RQZG01000008">
    <property type="protein sequence ID" value="RRD04963.1"/>
    <property type="molecule type" value="Genomic_DNA"/>
</dbReference>
<proteinExistence type="predicted"/>
<protein>
    <submittedName>
        <fullName evidence="2">Uncharacterized protein</fullName>
    </submittedName>
</protein>
<dbReference type="Proteomes" id="UP000280819">
    <property type="component" value="Unassembled WGS sequence"/>
</dbReference>
<feature type="region of interest" description="Disordered" evidence="1">
    <location>
        <begin position="1"/>
        <end position="27"/>
    </location>
</feature>
<evidence type="ECO:0000256" key="1">
    <source>
        <dbReference type="SAM" id="MobiDB-lite"/>
    </source>
</evidence>
<dbReference type="RefSeq" id="WP_124844738.1">
    <property type="nucleotide sequence ID" value="NZ_RQZG01000008.1"/>
</dbReference>
<reference evidence="2 3" key="1">
    <citation type="submission" date="2018-11" db="EMBL/GenBank/DDBJ databases">
        <title>Genomes From Bacteria Associated with the Canine Oral Cavity: a Test Case for Automated Genome-Based Taxonomic Assignment.</title>
        <authorList>
            <person name="Coil D.A."/>
            <person name="Jospin G."/>
            <person name="Darling A.E."/>
            <person name="Wallis C."/>
            <person name="Davis I.J."/>
            <person name="Harris S."/>
            <person name="Eisen J.A."/>
            <person name="Holcombe L.J."/>
            <person name="O'Flynn C."/>
        </authorList>
    </citation>
    <scope>NUCLEOTIDE SEQUENCE [LARGE SCALE GENOMIC DNA]</scope>
    <source>
        <strain evidence="2 3">OH887_COT-365</strain>
    </source>
</reference>
<evidence type="ECO:0000313" key="3">
    <source>
        <dbReference type="Proteomes" id="UP000280819"/>
    </source>
</evidence>
<dbReference type="AlphaFoldDB" id="A0A3P1T949"/>
<evidence type="ECO:0000313" key="2">
    <source>
        <dbReference type="EMBL" id="RRD04963.1"/>
    </source>
</evidence>
<accession>A0A3P1T949</accession>